<gene>
    <name evidence="1" type="ORF">METZ01_LOCUS510017</name>
</gene>
<evidence type="ECO:0000313" key="1">
    <source>
        <dbReference type="EMBL" id="SVE57163.1"/>
    </source>
</evidence>
<proteinExistence type="predicted"/>
<reference evidence="1" key="1">
    <citation type="submission" date="2018-05" db="EMBL/GenBank/DDBJ databases">
        <authorList>
            <person name="Lanie J.A."/>
            <person name="Ng W.-L."/>
            <person name="Kazmierczak K.M."/>
            <person name="Andrzejewski T.M."/>
            <person name="Davidsen T.M."/>
            <person name="Wayne K.J."/>
            <person name="Tettelin H."/>
            <person name="Glass J.I."/>
            <person name="Rusch D."/>
            <person name="Podicherti R."/>
            <person name="Tsui H.-C.T."/>
            <person name="Winkler M.E."/>
        </authorList>
    </citation>
    <scope>NUCLEOTIDE SEQUENCE</scope>
</reference>
<dbReference type="EMBL" id="UINC01226605">
    <property type="protein sequence ID" value="SVE57163.1"/>
    <property type="molecule type" value="Genomic_DNA"/>
</dbReference>
<organism evidence="1">
    <name type="scientific">marine metagenome</name>
    <dbReference type="NCBI Taxonomy" id="408172"/>
    <lineage>
        <taxon>unclassified sequences</taxon>
        <taxon>metagenomes</taxon>
        <taxon>ecological metagenomes</taxon>
    </lineage>
</organism>
<dbReference type="AlphaFoldDB" id="A0A383EL14"/>
<name>A0A383EL14_9ZZZZ</name>
<protein>
    <submittedName>
        <fullName evidence="1">Uncharacterized protein</fullName>
    </submittedName>
</protein>
<sequence length="66" mass="7163">MSEMSAIENIVALSVNSDAAQVKAAINDALQQKVMVTLENKKKEIATSFLHKDGEAEQESEEVENG</sequence>
<accession>A0A383EL14</accession>